<dbReference type="Proteomes" id="UP000273022">
    <property type="component" value="Unassembled WGS sequence"/>
</dbReference>
<dbReference type="AlphaFoldDB" id="A0A3A6UGL7"/>
<reference evidence="2 3" key="1">
    <citation type="submission" date="2018-09" db="EMBL/GenBank/DDBJ databases">
        <title>Phylogeny of the Shewanellaceae, and recommendation for two new genera, Pseudoshewanella and Parashewanella.</title>
        <authorList>
            <person name="Wang G."/>
        </authorList>
    </citation>
    <scope>NUCLEOTIDE SEQUENCE [LARGE SCALE GENOMIC DNA]</scope>
    <source>
        <strain evidence="2 3">KCTC 22492</strain>
    </source>
</reference>
<dbReference type="RefSeq" id="WP_121852953.1">
    <property type="nucleotide sequence ID" value="NZ_CP037952.1"/>
</dbReference>
<evidence type="ECO:0008006" key="4">
    <source>
        <dbReference type="Google" id="ProtNLM"/>
    </source>
</evidence>
<evidence type="ECO:0000256" key="1">
    <source>
        <dbReference type="SAM" id="SignalP"/>
    </source>
</evidence>
<dbReference type="EMBL" id="QYYH01000033">
    <property type="protein sequence ID" value="RJY18064.1"/>
    <property type="molecule type" value="Genomic_DNA"/>
</dbReference>
<sequence length="280" mass="30816">MTNKLTHTKFPIKTTLAALSLMFVSANSMAGAWVGEKGTGYTKIGFSTYEANGYRGNNPSFDNFESNSISFYGEYGLGNSFSLFGSLLHQSYDQVDTVLGKSSSSGLGDVELGLRYQWQADPFVLSTSFLVKSPFLYDADDGLGNNQTDYEAKILLGKGLDKFGYVGAEFGYRLRTGEPSDEYRYLLEYGFSVNENLYFRTKLDGILSANNSDVAPGSLSGNLSNPFEFDSGKLEFTTGWNFDKSTALKGFGLEVTYTREIYGENILEGNTIQLGLTKVF</sequence>
<keyword evidence="3" id="KW-1185">Reference proteome</keyword>
<comment type="caution">
    <text evidence="2">The sequence shown here is derived from an EMBL/GenBank/DDBJ whole genome shotgun (WGS) entry which is preliminary data.</text>
</comment>
<proteinExistence type="predicted"/>
<evidence type="ECO:0000313" key="3">
    <source>
        <dbReference type="Proteomes" id="UP000273022"/>
    </source>
</evidence>
<gene>
    <name evidence="2" type="ORF">D5R81_07065</name>
</gene>
<keyword evidence="1" id="KW-0732">Signal</keyword>
<accession>A0A3A6UGL7</accession>
<evidence type="ECO:0000313" key="2">
    <source>
        <dbReference type="EMBL" id="RJY18064.1"/>
    </source>
</evidence>
<feature type="signal peptide" evidence="1">
    <location>
        <begin position="1"/>
        <end position="30"/>
    </location>
</feature>
<organism evidence="2 3">
    <name type="scientific">Parashewanella spongiae</name>
    <dbReference type="NCBI Taxonomy" id="342950"/>
    <lineage>
        <taxon>Bacteria</taxon>
        <taxon>Pseudomonadati</taxon>
        <taxon>Pseudomonadota</taxon>
        <taxon>Gammaproteobacteria</taxon>
        <taxon>Alteromonadales</taxon>
        <taxon>Shewanellaceae</taxon>
        <taxon>Parashewanella</taxon>
    </lineage>
</organism>
<feature type="chain" id="PRO_5017470417" description="Porin" evidence="1">
    <location>
        <begin position="31"/>
        <end position="280"/>
    </location>
</feature>
<protein>
    <recommendedName>
        <fullName evidence="4">Porin</fullName>
    </recommendedName>
</protein>
<dbReference type="OrthoDB" id="5297564at2"/>
<name>A0A3A6UGL7_9GAMM</name>